<dbReference type="RefSeq" id="WP_087185911.1">
    <property type="nucleotide sequence ID" value="NZ_NFHO01000002.1"/>
</dbReference>
<dbReference type="GO" id="GO:0005524">
    <property type="term" value="F:ATP binding"/>
    <property type="evidence" value="ECO:0007669"/>
    <property type="project" value="UniProtKB-KW"/>
</dbReference>
<proteinExistence type="inferred from homology"/>
<dbReference type="eggNOG" id="COG1105">
    <property type="taxonomic scope" value="Bacteria"/>
</dbReference>
<dbReference type="InterPro" id="IPR011611">
    <property type="entry name" value="PfkB_dom"/>
</dbReference>
<organism evidence="8 9">
    <name type="scientific">Enorma massiliensis</name>
    <dbReference type="NCBI Taxonomy" id="1472761"/>
    <lineage>
        <taxon>Bacteria</taxon>
        <taxon>Bacillati</taxon>
        <taxon>Actinomycetota</taxon>
        <taxon>Coriobacteriia</taxon>
        <taxon>Coriobacteriales</taxon>
        <taxon>Coriobacteriaceae</taxon>
        <taxon>Enorma</taxon>
    </lineage>
</organism>
<keyword evidence="3" id="KW-0547">Nucleotide-binding</keyword>
<evidence type="ECO:0000256" key="2">
    <source>
        <dbReference type="ARBA" id="ARBA00022679"/>
    </source>
</evidence>
<dbReference type="GO" id="GO:0005829">
    <property type="term" value="C:cytosol"/>
    <property type="evidence" value="ECO:0007669"/>
    <property type="project" value="TreeGrafter"/>
</dbReference>
<gene>
    <name evidence="8" type="ORF">B5G21_02650</name>
</gene>
<sequence length="306" mass="32983">MIYTLTTNPAIDMNITSDTLSHDHINRTRDAVYTPNGKGLNVSFTLKHYGVDSTILGFFGGFSGEFIVREAGRICPVKPIEIDGITRINVFLSTPEGEFVMPNAGAPVPRTKQEELLELLRGLDDMSCLIVSGSLSPEMDPSFYDEAIDIVREKGAEFVLDISHAHLRELIEKKPLLIKPNDDELADIFGEAIESRADAVAALGRLHERGAQNVLLTLGGDGAYFSNGEHVWHASAAEKDSILSTACAGDATLASFLSLWLADRGAVEPALTRAMATGANVTMCAGLGDFARVDELAKTVHVKQVA</sequence>
<dbReference type="Pfam" id="PF00294">
    <property type="entry name" value="PfkB"/>
    <property type="match status" value="1"/>
</dbReference>
<evidence type="ECO:0000256" key="3">
    <source>
        <dbReference type="ARBA" id="ARBA00022741"/>
    </source>
</evidence>
<dbReference type="EMBL" id="NFHO01000002">
    <property type="protein sequence ID" value="OUN44181.1"/>
    <property type="molecule type" value="Genomic_DNA"/>
</dbReference>
<evidence type="ECO:0000313" key="9">
    <source>
        <dbReference type="Proteomes" id="UP000196560"/>
    </source>
</evidence>
<feature type="domain" description="Carbohydrate kinase PfkB" evidence="7">
    <location>
        <begin position="11"/>
        <end position="288"/>
    </location>
</feature>
<evidence type="ECO:0000259" key="7">
    <source>
        <dbReference type="Pfam" id="PF00294"/>
    </source>
</evidence>
<dbReference type="Gene3D" id="3.40.1190.20">
    <property type="match status" value="1"/>
</dbReference>
<dbReference type="PIRSF" id="PIRSF000535">
    <property type="entry name" value="1PFK/6PFK/LacC"/>
    <property type="match status" value="1"/>
</dbReference>
<reference evidence="9" key="1">
    <citation type="submission" date="2017-04" db="EMBL/GenBank/DDBJ databases">
        <title>Function of individual gut microbiota members based on whole genome sequencing of pure cultures obtained from chicken caecum.</title>
        <authorList>
            <person name="Medvecky M."/>
            <person name="Cejkova D."/>
            <person name="Polansky O."/>
            <person name="Karasova D."/>
            <person name="Kubasova T."/>
            <person name="Cizek A."/>
            <person name="Rychlik I."/>
        </authorList>
    </citation>
    <scope>NUCLEOTIDE SEQUENCE [LARGE SCALE GENOMIC DNA]</scope>
    <source>
        <strain evidence="9">An70</strain>
    </source>
</reference>
<dbReference type="NCBIfam" id="TIGR03168">
    <property type="entry name" value="1-PFK"/>
    <property type="match status" value="1"/>
</dbReference>
<dbReference type="InterPro" id="IPR017583">
    <property type="entry name" value="Tagatose/fructose_Pkinase"/>
</dbReference>
<evidence type="ECO:0000256" key="4">
    <source>
        <dbReference type="ARBA" id="ARBA00022777"/>
    </source>
</evidence>
<protein>
    <submittedName>
        <fullName evidence="8">1-phosphofructokinase</fullName>
    </submittedName>
</protein>
<dbReference type="CDD" id="cd01164">
    <property type="entry name" value="FruK_PfkB_like"/>
    <property type="match status" value="1"/>
</dbReference>
<dbReference type="Proteomes" id="UP000196560">
    <property type="component" value="Unassembled WGS sequence"/>
</dbReference>
<dbReference type="GO" id="GO:0008443">
    <property type="term" value="F:phosphofructokinase activity"/>
    <property type="evidence" value="ECO:0007669"/>
    <property type="project" value="TreeGrafter"/>
</dbReference>
<evidence type="ECO:0000256" key="1">
    <source>
        <dbReference type="ARBA" id="ARBA00010688"/>
    </source>
</evidence>
<comment type="similarity">
    <text evidence="1">Belongs to the carbohydrate kinase PfkB family.</text>
</comment>
<evidence type="ECO:0000256" key="5">
    <source>
        <dbReference type="ARBA" id="ARBA00022840"/>
    </source>
</evidence>
<dbReference type="InterPro" id="IPR029056">
    <property type="entry name" value="Ribokinase-like"/>
</dbReference>
<name>A0A1Y3U617_9ACTN</name>
<keyword evidence="4 8" id="KW-0418">Kinase</keyword>
<keyword evidence="9" id="KW-1185">Reference proteome</keyword>
<keyword evidence="5" id="KW-0067">ATP-binding</keyword>
<evidence type="ECO:0000313" key="8">
    <source>
        <dbReference type="EMBL" id="OUN44181.1"/>
    </source>
</evidence>
<dbReference type="PANTHER" id="PTHR46566">
    <property type="entry name" value="1-PHOSPHOFRUCTOKINASE-RELATED"/>
    <property type="match status" value="1"/>
</dbReference>
<evidence type="ECO:0000256" key="6">
    <source>
        <dbReference type="PIRNR" id="PIRNR000535"/>
    </source>
</evidence>
<accession>A0A1Y3U617</accession>
<dbReference type="STRING" id="1118060.GCA_000311845_01602"/>
<keyword evidence="2 6" id="KW-0808">Transferase</keyword>
<dbReference type="PANTHER" id="PTHR46566:SF1">
    <property type="entry name" value="1-PHOSPHOFRUCTOKINASE"/>
    <property type="match status" value="1"/>
</dbReference>
<dbReference type="AlphaFoldDB" id="A0A1Y3U617"/>
<comment type="caution">
    <text evidence="8">The sequence shown here is derived from an EMBL/GenBank/DDBJ whole genome shotgun (WGS) entry which is preliminary data.</text>
</comment>
<dbReference type="SUPFAM" id="SSF53613">
    <property type="entry name" value="Ribokinase-like"/>
    <property type="match status" value="1"/>
</dbReference>